<feature type="region of interest" description="Disordered" evidence="1">
    <location>
        <begin position="81"/>
        <end position="112"/>
    </location>
</feature>
<organism evidence="2 3">
    <name type="scientific">Paramuricea clavata</name>
    <name type="common">Red gorgonian</name>
    <name type="synonym">Violescent sea-whip</name>
    <dbReference type="NCBI Taxonomy" id="317549"/>
    <lineage>
        <taxon>Eukaryota</taxon>
        <taxon>Metazoa</taxon>
        <taxon>Cnidaria</taxon>
        <taxon>Anthozoa</taxon>
        <taxon>Octocorallia</taxon>
        <taxon>Malacalcyonacea</taxon>
        <taxon>Plexauridae</taxon>
        <taxon>Paramuricea</taxon>
    </lineage>
</organism>
<evidence type="ECO:0000313" key="2">
    <source>
        <dbReference type="EMBL" id="CAB4003807.1"/>
    </source>
</evidence>
<comment type="caution">
    <text evidence="2">The sequence shown here is derived from an EMBL/GenBank/DDBJ whole genome shotgun (WGS) entry which is preliminary data.</text>
</comment>
<proteinExistence type="predicted"/>
<protein>
    <submittedName>
        <fullName evidence="2">Uncharacterized protein</fullName>
    </submittedName>
</protein>
<gene>
    <name evidence="2" type="ORF">PACLA_8A083797</name>
</gene>
<evidence type="ECO:0000313" key="3">
    <source>
        <dbReference type="Proteomes" id="UP001152795"/>
    </source>
</evidence>
<dbReference type="Proteomes" id="UP001152795">
    <property type="component" value="Unassembled WGS sequence"/>
</dbReference>
<accession>A0A7D9E7Z6</accession>
<dbReference type="AlphaFoldDB" id="A0A7D9E7Z6"/>
<evidence type="ECO:0000256" key="1">
    <source>
        <dbReference type="SAM" id="MobiDB-lite"/>
    </source>
</evidence>
<keyword evidence="3" id="KW-1185">Reference proteome</keyword>
<dbReference type="EMBL" id="CACRXK020004732">
    <property type="protein sequence ID" value="CAB4003807.1"/>
    <property type="molecule type" value="Genomic_DNA"/>
</dbReference>
<name>A0A7D9E7Z6_PARCT</name>
<reference evidence="2" key="1">
    <citation type="submission" date="2020-04" db="EMBL/GenBank/DDBJ databases">
        <authorList>
            <person name="Alioto T."/>
            <person name="Alioto T."/>
            <person name="Gomez Garrido J."/>
        </authorList>
    </citation>
    <scope>NUCLEOTIDE SEQUENCE</scope>
    <source>
        <strain evidence="2">A484AB</strain>
    </source>
</reference>
<sequence>MMNLGMIKYRAEGEFVKKVDARESDDTGRKCKPEDKVQKERLRKILQKHRKMFHGIGTLKNPETGESIFTHIEMNVDAKPVIQPPKTCTTPSRRKNQDEIGLLRSRMDNDLD</sequence>